<comment type="caution">
    <text evidence="1">The sequence shown here is derived from an EMBL/GenBank/DDBJ whole genome shotgun (WGS) entry which is preliminary data.</text>
</comment>
<organism evidence="1 2">
    <name type="scientific">Dreissena polymorpha</name>
    <name type="common">Zebra mussel</name>
    <name type="synonym">Mytilus polymorpha</name>
    <dbReference type="NCBI Taxonomy" id="45954"/>
    <lineage>
        <taxon>Eukaryota</taxon>
        <taxon>Metazoa</taxon>
        <taxon>Spiralia</taxon>
        <taxon>Lophotrochozoa</taxon>
        <taxon>Mollusca</taxon>
        <taxon>Bivalvia</taxon>
        <taxon>Autobranchia</taxon>
        <taxon>Heteroconchia</taxon>
        <taxon>Euheterodonta</taxon>
        <taxon>Imparidentia</taxon>
        <taxon>Neoheterodontei</taxon>
        <taxon>Myida</taxon>
        <taxon>Dreissenoidea</taxon>
        <taxon>Dreissenidae</taxon>
        <taxon>Dreissena</taxon>
    </lineage>
</organism>
<protein>
    <submittedName>
        <fullName evidence="1">Uncharacterized protein</fullName>
    </submittedName>
</protein>
<dbReference type="EMBL" id="JAIWYP010000008">
    <property type="protein sequence ID" value="KAH3781486.1"/>
    <property type="molecule type" value="Genomic_DNA"/>
</dbReference>
<gene>
    <name evidence="1" type="ORF">DPMN_159316</name>
</gene>
<name>A0A9D4EKV6_DREPO</name>
<reference evidence="1" key="1">
    <citation type="journal article" date="2019" name="bioRxiv">
        <title>The Genome of the Zebra Mussel, Dreissena polymorpha: A Resource for Invasive Species Research.</title>
        <authorList>
            <person name="McCartney M.A."/>
            <person name="Auch B."/>
            <person name="Kono T."/>
            <person name="Mallez S."/>
            <person name="Zhang Y."/>
            <person name="Obille A."/>
            <person name="Becker A."/>
            <person name="Abrahante J.E."/>
            <person name="Garbe J."/>
            <person name="Badalamenti J.P."/>
            <person name="Herman A."/>
            <person name="Mangelson H."/>
            <person name="Liachko I."/>
            <person name="Sullivan S."/>
            <person name="Sone E.D."/>
            <person name="Koren S."/>
            <person name="Silverstein K.A.T."/>
            <person name="Beckman K.B."/>
            <person name="Gohl D.M."/>
        </authorList>
    </citation>
    <scope>NUCLEOTIDE SEQUENCE</scope>
    <source>
        <strain evidence="1">Duluth1</strain>
        <tissue evidence="1">Whole animal</tissue>
    </source>
</reference>
<reference evidence="1" key="2">
    <citation type="submission" date="2020-11" db="EMBL/GenBank/DDBJ databases">
        <authorList>
            <person name="McCartney M.A."/>
            <person name="Auch B."/>
            <person name="Kono T."/>
            <person name="Mallez S."/>
            <person name="Becker A."/>
            <person name="Gohl D.M."/>
            <person name="Silverstein K.A.T."/>
            <person name="Koren S."/>
            <person name="Bechman K.B."/>
            <person name="Herman A."/>
            <person name="Abrahante J.E."/>
            <person name="Garbe J."/>
        </authorList>
    </citation>
    <scope>NUCLEOTIDE SEQUENCE</scope>
    <source>
        <strain evidence="1">Duluth1</strain>
        <tissue evidence="1">Whole animal</tissue>
    </source>
</reference>
<keyword evidence="2" id="KW-1185">Reference proteome</keyword>
<evidence type="ECO:0000313" key="2">
    <source>
        <dbReference type="Proteomes" id="UP000828390"/>
    </source>
</evidence>
<dbReference type="Proteomes" id="UP000828390">
    <property type="component" value="Unassembled WGS sequence"/>
</dbReference>
<proteinExistence type="predicted"/>
<dbReference type="AlphaFoldDB" id="A0A9D4EKV6"/>
<accession>A0A9D4EKV6</accession>
<evidence type="ECO:0000313" key="1">
    <source>
        <dbReference type="EMBL" id="KAH3781486.1"/>
    </source>
</evidence>
<sequence>MYIDSSSCKVDIGDFRAHMIPAGFTASKLKVDKENNLKKCQYWRNKASCRVQTLNYKPANIV</sequence>